<evidence type="ECO:0000259" key="5">
    <source>
        <dbReference type="Pfam" id="PF00291"/>
    </source>
</evidence>
<dbReference type="GO" id="GO:0003941">
    <property type="term" value="F:L-serine ammonia-lyase activity"/>
    <property type="evidence" value="ECO:0007669"/>
    <property type="project" value="TreeGrafter"/>
</dbReference>
<keyword evidence="4" id="KW-0456">Lyase</keyword>
<evidence type="ECO:0000313" key="7">
    <source>
        <dbReference type="Proteomes" id="UP000248863"/>
    </source>
</evidence>
<comment type="similarity">
    <text evidence="2">Belongs to the serine/threonine dehydratase family.</text>
</comment>
<comment type="caution">
    <text evidence="6">The sequence shown here is derived from an EMBL/GenBank/DDBJ whole genome shotgun (WGS) entry which is preliminary data.</text>
</comment>
<dbReference type="PANTHER" id="PTHR48078:SF6">
    <property type="entry name" value="L-THREONINE DEHYDRATASE CATABOLIC TDCB"/>
    <property type="match status" value="1"/>
</dbReference>
<evidence type="ECO:0000256" key="1">
    <source>
        <dbReference type="ARBA" id="ARBA00001933"/>
    </source>
</evidence>
<dbReference type="InterPro" id="IPR050147">
    <property type="entry name" value="Ser/Thr_Dehydratase"/>
</dbReference>
<keyword evidence="3" id="KW-0663">Pyridoxal phosphate</keyword>
<proteinExistence type="inferred from homology"/>
<reference evidence="6 7" key="1">
    <citation type="submission" date="2017-07" db="EMBL/GenBank/DDBJ databases">
        <title>Draft Genome Sequences of Select Purple Nonsulfur Bacteria.</title>
        <authorList>
            <person name="Lasarre B."/>
            <person name="Mckinlay J.B."/>
        </authorList>
    </citation>
    <scope>NUCLEOTIDE SEQUENCE [LARGE SCALE GENOMIC DNA]</scope>
    <source>
        <strain evidence="6 7">DSM 11907</strain>
    </source>
</reference>
<comment type="cofactor">
    <cofactor evidence="1">
        <name>pyridoxal 5'-phosphate</name>
        <dbReference type="ChEBI" id="CHEBI:597326"/>
    </cofactor>
</comment>
<accession>A0A327K0L3</accession>
<dbReference type="Proteomes" id="UP000248863">
    <property type="component" value="Unassembled WGS sequence"/>
</dbReference>
<dbReference type="RefSeq" id="WP_111359662.1">
    <property type="nucleotide sequence ID" value="NZ_NHSK01000165.1"/>
</dbReference>
<dbReference type="InterPro" id="IPR001926">
    <property type="entry name" value="TrpB-like_PALP"/>
</dbReference>
<name>A0A327K0L3_9BRAD</name>
<dbReference type="GO" id="GO:0009097">
    <property type="term" value="P:isoleucine biosynthetic process"/>
    <property type="evidence" value="ECO:0007669"/>
    <property type="project" value="TreeGrafter"/>
</dbReference>
<dbReference type="Pfam" id="PF00291">
    <property type="entry name" value="PALP"/>
    <property type="match status" value="1"/>
</dbReference>
<dbReference type="EMBL" id="NPEU01000434">
    <property type="protein sequence ID" value="RAI32319.1"/>
    <property type="molecule type" value="Genomic_DNA"/>
</dbReference>
<evidence type="ECO:0000256" key="3">
    <source>
        <dbReference type="ARBA" id="ARBA00022898"/>
    </source>
</evidence>
<feature type="domain" description="Tryptophan synthase beta chain-like PALP" evidence="5">
    <location>
        <begin position="29"/>
        <end position="318"/>
    </location>
</feature>
<gene>
    <name evidence="6" type="ORF">CH338_24395</name>
</gene>
<protein>
    <submittedName>
        <fullName evidence="6">Pyridoxal-5'-phosphate-dependent protein</fullName>
    </submittedName>
</protein>
<dbReference type="InterPro" id="IPR000634">
    <property type="entry name" value="Ser/Thr_deHydtase_PyrdxlP-BS"/>
</dbReference>
<dbReference type="PROSITE" id="PS00165">
    <property type="entry name" value="DEHYDRATASE_SER_THR"/>
    <property type="match status" value="1"/>
</dbReference>
<dbReference type="Gene3D" id="3.40.50.1100">
    <property type="match status" value="2"/>
</dbReference>
<dbReference type="GO" id="GO:0006567">
    <property type="term" value="P:L-threonine catabolic process"/>
    <property type="evidence" value="ECO:0007669"/>
    <property type="project" value="TreeGrafter"/>
</dbReference>
<evidence type="ECO:0000313" key="6">
    <source>
        <dbReference type="EMBL" id="RAI32319.1"/>
    </source>
</evidence>
<dbReference type="OrthoDB" id="9811476at2"/>
<dbReference type="SUPFAM" id="SSF53686">
    <property type="entry name" value="Tryptophan synthase beta subunit-like PLP-dependent enzymes"/>
    <property type="match status" value="1"/>
</dbReference>
<dbReference type="AlphaFoldDB" id="A0A327K0L3"/>
<dbReference type="InterPro" id="IPR036052">
    <property type="entry name" value="TrpB-like_PALP_sf"/>
</dbReference>
<dbReference type="CDD" id="cd01562">
    <property type="entry name" value="Thr-dehyd"/>
    <property type="match status" value="1"/>
</dbReference>
<dbReference type="GO" id="GO:0006565">
    <property type="term" value="P:L-serine catabolic process"/>
    <property type="evidence" value="ECO:0007669"/>
    <property type="project" value="TreeGrafter"/>
</dbReference>
<evidence type="ECO:0000256" key="2">
    <source>
        <dbReference type="ARBA" id="ARBA00010869"/>
    </source>
</evidence>
<keyword evidence="7" id="KW-1185">Reference proteome</keyword>
<dbReference type="GO" id="GO:0004794">
    <property type="term" value="F:threonine deaminase activity"/>
    <property type="evidence" value="ECO:0007669"/>
    <property type="project" value="TreeGrafter"/>
</dbReference>
<dbReference type="GO" id="GO:0030170">
    <property type="term" value="F:pyridoxal phosphate binding"/>
    <property type="evidence" value="ECO:0007669"/>
    <property type="project" value="InterPro"/>
</dbReference>
<organism evidence="6 7">
    <name type="scientific">Rhodoplanes elegans</name>
    <dbReference type="NCBI Taxonomy" id="29408"/>
    <lineage>
        <taxon>Bacteria</taxon>
        <taxon>Pseudomonadati</taxon>
        <taxon>Pseudomonadota</taxon>
        <taxon>Alphaproteobacteria</taxon>
        <taxon>Hyphomicrobiales</taxon>
        <taxon>Nitrobacteraceae</taxon>
        <taxon>Rhodoplanes</taxon>
    </lineage>
</organism>
<dbReference type="PANTHER" id="PTHR48078">
    <property type="entry name" value="THREONINE DEHYDRATASE, MITOCHONDRIAL-RELATED"/>
    <property type="match status" value="1"/>
</dbReference>
<dbReference type="FunFam" id="3.40.50.1100:FF:000005">
    <property type="entry name" value="Threonine dehydratase catabolic"/>
    <property type="match status" value="1"/>
</dbReference>
<sequence>MTTDPASSFASPTIADIEAAAARIEGVAVRTPLVASPVLDRLTGARVFLKPETLQRTGSFKFRGAYNTCASIPPERRAAGVVAFSSGNHAQGVAAAAQLLGMPATIVMPADSPKSKQVRTAGYGAEVVLYDRDKEDREAIARKIAGERGAFVVPPYDHPLVIAGQGTVGREIMIDLEAQGLAPDIVLVNASGGGLTAGTAIAVKAKAPQAQIYTAEPEGFDDYARSLDSGKRERNERTSGSICDALLMSTPGSVTFPLNLGMGVRGVTASDAEAGRAVALAFHELKLVVEPGGAVGLAALLNGRVDARGKVVVVVLSGGNVDAEMFCKLIG</sequence>
<evidence type="ECO:0000256" key="4">
    <source>
        <dbReference type="ARBA" id="ARBA00023239"/>
    </source>
</evidence>